<dbReference type="GO" id="GO:0006310">
    <property type="term" value="P:DNA recombination"/>
    <property type="evidence" value="ECO:0007669"/>
    <property type="project" value="UniProtKB-KW"/>
</dbReference>
<name>A0A9X4G4J1_ACTEU</name>
<dbReference type="Gene3D" id="1.10.443.10">
    <property type="entry name" value="Intergrase catalytic core"/>
    <property type="match status" value="1"/>
</dbReference>
<keyword evidence="4" id="KW-0233">DNA recombination</keyword>
<sequence length="305" mass="36037">MEKLVSFNYLLEQFFFCRGYLRQDTKRSYRNVINIIQRRFPDRTADSINSIDLITWRNEILHVKIKPVTWNNYVRHLKAIYNVGIKYNILQISSNPFHGLFIKESKPKKKTFSREQLNKLSYVLNGNIILPEMLKPSWFINCLVMTLRCTGIRRSQLVQLQIQDVDLNRKIIYISPEINKNHDYHIVPISDNLYPHIELLLGELRKRKQPLNSQLFNFNLFSKVTRRKGKVMSIDQVTHIFRRISEVAGFTSSPHRFRHTVATLLMKNPENVYVVQKLLGHKDISVTLGYIEHDVDMLRDSVNLL</sequence>
<evidence type="ECO:0000256" key="1">
    <source>
        <dbReference type="ARBA" id="ARBA00008857"/>
    </source>
</evidence>
<dbReference type="GO" id="GO:0003677">
    <property type="term" value="F:DNA binding"/>
    <property type="evidence" value="ECO:0007669"/>
    <property type="project" value="UniProtKB-UniRule"/>
</dbReference>
<dbReference type="AlphaFoldDB" id="A0A9X4G4J1"/>
<protein>
    <submittedName>
        <fullName evidence="8">Site-specific integrase</fullName>
    </submittedName>
</protein>
<feature type="domain" description="Tyr recombinase" evidence="6">
    <location>
        <begin position="107"/>
        <end position="303"/>
    </location>
</feature>
<evidence type="ECO:0000256" key="5">
    <source>
        <dbReference type="PROSITE-ProRule" id="PRU01248"/>
    </source>
</evidence>
<dbReference type="InterPro" id="IPR002104">
    <property type="entry name" value="Integrase_catalytic"/>
</dbReference>
<dbReference type="PROSITE" id="PS51898">
    <property type="entry name" value="TYR_RECOMBINASE"/>
    <property type="match status" value="1"/>
</dbReference>
<gene>
    <name evidence="8" type="ORF">OQ257_08555</name>
</gene>
<evidence type="ECO:0000259" key="7">
    <source>
        <dbReference type="PROSITE" id="PS51900"/>
    </source>
</evidence>
<keyword evidence="3 5" id="KW-0238">DNA-binding</keyword>
<dbReference type="PROSITE" id="PS51900">
    <property type="entry name" value="CB"/>
    <property type="match status" value="1"/>
</dbReference>
<organism evidence="8 9">
    <name type="scientific">Actinobacillus equuli subsp. equuli</name>
    <dbReference type="NCBI Taxonomy" id="202947"/>
    <lineage>
        <taxon>Bacteria</taxon>
        <taxon>Pseudomonadati</taxon>
        <taxon>Pseudomonadota</taxon>
        <taxon>Gammaproteobacteria</taxon>
        <taxon>Pasteurellales</taxon>
        <taxon>Pasteurellaceae</taxon>
        <taxon>Actinobacillus</taxon>
    </lineage>
</organism>
<keyword evidence="9" id="KW-1185">Reference proteome</keyword>
<dbReference type="Pfam" id="PF00589">
    <property type="entry name" value="Phage_integrase"/>
    <property type="match status" value="1"/>
</dbReference>
<comment type="similarity">
    <text evidence="1">Belongs to the 'phage' integrase family.</text>
</comment>
<evidence type="ECO:0000313" key="9">
    <source>
        <dbReference type="Proteomes" id="UP001142444"/>
    </source>
</evidence>
<feature type="domain" description="Core-binding (CB)" evidence="7">
    <location>
        <begin position="1"/>
        <end position="85"/>
    </location>
</feature>
<keyword evidence="2" id="KW-0229">DNA integration</keyword>
<dbReference type="InterPro" id="IPR010998">
    <property type="entry name" value="Integrase_recombinase_N"/>
</dbReference>
<dbReference type="GO" id="GO:0015074">
    <property type="term" value="P:DNA integration"/>
    <property type="evidence" value="ECO:0007669"/>
    <property type="project" value="UniProtKB-KW"/>
</dbReference>
<dbReference type="CDD" id="cd00397">
    <property type="entry name" value="DNA_BRE_C"/>
    <property type="match status" value="1"/>
</dbReference>
<evidence type="ECO:0000256" key="3">
    <source>
        <dbReference type="ARBA" id="ARBA00023125"/>
    </source>
</evidence>
<reference evidence="8" key="1">
    <citation type="submission" date="2022-11" db="EMBL/GenBank/DDBJ databases">
        <authorList>
            <person name="Kamali M."/>
            <person name="Peak L."/>
            <person name="Go Y.Y."/>
            <person name="Balasuriya U.B.R."/>
            <person name="Carossino M."/>
        </authorList>
    </citation>
    <scope>NUCLEOTIDE SEQUENCE</scope>
    <source>
        <strain evidence="8">4524</strain>
    </source>
</reference>
<evidence type="ECO:0000313" key="8">
    <source>
        <dbReference type="EMBL" id="MDE8035213.1"/>
    </source>
</evidence>
<reference evidence="8" key="2">
    <citation type="journal article" date="2023" name="Pathogens">
        <title>Pathological Features and Genomic Characterization of an Actinobacillus equuli subsp. equuli Bearing Unique Virulence-Associated Genes from an Adult Horse with Pleuropneumonia.</title>
        <authorList>
            <person name="Kamali M."/>
            <person name="Carossino M."/>
            <person name="Del Piero F."/>
            <person name="Peak L."/>
            <person name="Mitchell M.S."/>
            <person name="Willette J."/>
            <person name="Baker R."/>
            <person name="Li F."/>
            <person name="Kenez A."/>
            <person name="Balasuriya U.B.R."/>
            <person name="Go Y.Y."/>
        </authorList>
    </citation>
    <scope>NUCLEOTIDE SEQUENCE</scope>
    <source>
        <strain evidence="8">4524</strain>
    </source>
</reference>
<dbReference type="InterPro" id="IPR050090">
    <property type="entry name" value="Tyrosine_recombinase_XerCD"/>
</dbReference>
<proteinExistence type="inferred from homology"/>
<dbReference type="EMBL" id="JAPHVQ010000008">
    <property type="protein sequence ID" value="MDE8035213.1"/>
    <property type="molecule type" value="Genomic_DNA"/>
</dbReference>
<dbReference type="Gene3D" id="1.10.150.130">
    <property type="match status" value="1"/>
</dbReference>
<evidence type="ECO:0000256" key="2">
    <source>
        <dbReference type="ARBA" id="ARBA00022908"/>
    </source>
</evidence>
<dbReference type="InterPro" id="IPR011010">
    <property type="entry name" value="DNA_brk_join_enz"/>
</dbReference>
<dbReference type="InterPro" id="IPR013762">
    <property type="entry name" value="Integrase-like_cat_sf"/>
</dbReference>
<dbReference type="RefSeq" id="WP_275218161.1">
    <property type="nucleotide sequence ID" value="NZ_JAPHVQ010000008.1"/>
</dbReference>
<dbReference type="SUPFAM" id="SSF56349">
    <property type="entry name" value="DNA breaking-rejoining enzymes"/>
    <property type="match status" value="1"/>
</dbReference>
<dbReference type="PANTHER" id="PTHR30349:SF41">
    <property type="entry name" value="INTEGRASE_RECOMBINASE PROTEIN MJ0367-RELATED"/>
    <property type="match status" value="1"/>
</dbReference>
<accession>A0A9X4G4J1</accession>
<evidence type="ECO:0000256" key="4">
    <source>
        <dbReference type="ARBA" id="ARBA00023172"/>
    </source>
</evidence>
<dbReference type="InterPro" id="IPR044068">
    <property type="entry name" value="CB"/>
</dbReference>
<dbReference type="Proteomes" id="UP001142444">
    <property type="component" value="Unassembled WGS sequence"/>
</dbReference>
<dbReference type="PANTHER" id="PTHR30349">
    <property type="entry name" value="PHAGE INTEGRASE-RELATED"/>
    <property type="match status" value="1"/>
</dbReference>
<evidence type="ECO:0000259" key="6">
    <source>
        <dbReference type="PROSITE" id="PS51898"/>
    </source>
</evidence>
<comment type="caution">
    <text evidence="8">The sequence shown here is derived from an EMBL/GenBank/DDBJ whole genome shotgun (WGS) entry which is preliminary data.</text>
</comment>